<dbReference type="InterPro" id="IPR001650">
    <property type="entry name" value="Helicase_C-like"/>
</dbReference>
<organism evidence="8 9">
    <name type="scientific">Dekkera bruxellensis</name>
    <name type="common">Brettanomyces custersii</name>
    <dbReference type="NCBI Taxonomy" id="5007"/>
    <lineage>
        <taxon>Eukaryota</taxon>
        <taxon>Fungi</taxon>
        <taxon>Dikarya</taxon>
        <taxon>Ascomycota</taxon>
        <taxon>Saccharomycotina</taxon>
        <taxon>Pichiomycetes</taxon>
        <taxon>Pichiales</taxon>
        <taxon>Pichiaceae</taxon>
        <taxon>Brettanomyces</taxon>
    </lineage>
</organism>
<feature type="domain" description="Helicase C-terminal" evidence="7">
    <location>
        <begin position="429"/>
        <end position="584"/>
    </location>
</feature>
<dbReference type="SMART" id="SM00490">
    <property type="entry name" value="HELICc"/>
    <property type="match status" value="1"/>
</dbReference>
<dbReference type="GO" id="GO:0003723">
    <property type="term" value="F:RNA binding"/>
    <property type="evidence" value="ECO:0007669"/>
    <property type="project" value="UniProtKB-KW"/>
</dbReference>
<evidence type="ECO:0000256" key="2">
    <source>
        <dbReference type="ARBA" id="ARBA00022801"/>
    </source>
</evidence>
<dbReference type="InterPro" id="IPR050079">
    <property type="entry name" value="DEAD_box_RNA_helicase"/>
</dbReference>
<dbReference type="PANTHER" id="PTHR47959:SF13">
    <property type="entry name" value="ATP-DEPENDENT RNA HELICASE RHLE"/>
    <property type="match status" value="1"/>
</dbReference>
<keyword evidence="9" id="KW-1185">Reference proteome</keyword>
<name>A0A7D9CYC3_DEKBR</name>
<dbReference type="InterPro" id="IPR014001">
    <property type="entry name" value="Helicase_ATP-bd"/>
</dbReference>
<dbReference type="AlphaFoldDB" id="A0A7D9CYC3"/>
<dbReference type="PROSITE" id="PS51192">
    <property type="entry name" value="HELICASE_ATP_BIND_1"/>
    <property type="match status" value="1"/>
</dbReference>
<dbReference type="PROSITE" id="PS51194">
    <property type="entry name" value="HELICASE_CTER"/>
    <property type="match status" value="1"/>
</dbReference>
<dbReference type="GO" id="GO:0005524">
    <property type="term" value="F:ATP binding"/>
    <property type="evidence" value="ECO:0007669"/>
    <property type="project" value="UniProtKB-KW"/>
</dbReference>
<keyword evidence="4" id="KW-0067">ATP-binding</keyword>
<evidence type="ECO:0000256" key="3">
    <source>
        <dbReference type="ARBA" id="ARBA00022806"/>
    </source>
</evidence>
<evidence type="ECO:0000313" key="9">
    <source>
        <dbReference type="Proteomes" id="UP000478008"/>
    </source>
</evidence>
<keyword evidence="5" id="KW-0694">RNA-binding</keyword>
<protein>
    <submittedName>
        <fullName evidence="8">DEBR0S3_17590g1_1</fullName>
    </submittedName>
</protein>
<dbReference type="Gene3D" id="3.40.50.300">
    <property type="entry name" value="P-loop containing nucleotide triphosphate hydrolases"/>
    <property type="match status" value="2"/>
</dbReference>
<evidence type="ECO:0000259" key="7">
    <source>
        <dbReference type="PROSITE" id="PS51194"/>
    </source>
</evidence>
<dbReference type="GO" id="GO:0003724">
    <property type="term" value="F:RNA helicase activity"/>
    <property type="evidence" value="ECO:0007669"/>
    <property type="project" value="TreeGrafter"/>
</dbReference>
<feature type="domain" description="Helicase ATP-binding" evidence="6">
    <location>
        <begin position="171"/>
        <end position="398"/>
    </location>
</feature>
<evidence type="ECO:0000256" key="4">
    <source>
        <dbReference type="ARBA" id="ARBA00022840"/>
    </source>
</evidence>
<dbReference type="GO" id="GO:0016787">
    <property type="term" value="F:hydrolase activity"/>
    <property type="evidence" value="ECO:0007669"/>
    <property type="project" value="UniProtKB-KW"/>
</dbReference>
<dbReference type="GO" id="GO:0006364">
    <property type="term" value="P:rRNA processing"/>
    <property type="evidence" value="ECO:0007669"/>
    <property type="project" value="UniProtKB-ARBA"/>
</dbReference>
<gene>
    <name evidence="8" type="primary">MRH4</name>
    <name evidence="8" type="ORF">DEBR0S3_17590G</name>
</gene>
<dbReference type="InterPro" id="IPR027417">
    <property type="entry name" value="P-loop_NTPase"/>
</dbReference>
<dbReference type="CDD" id="cd18787">
    <property type="entry name" value="SF2_C_DEAD"/>
    <property type="match status" value="1"/>
</dbReference>
<proteinExistence type="predicted"/>
<dbReference type="SMART" id="SM00487">
    <property type="entry name" value="DEXDc"/>
    <property type="match status" value="1"/>
</dbReference>
<evidence type="ECO:0000256" key="1">
    <source>
        <dbReference type="ARBA" id="ARBA00022741"/>
    </source>
</evidence>
<dbReference type="SUPFAM" id="SSF52540">
    <property type="entry name" value="P-loop containing nucleoside triphosphate hydrolases"/>
    <property type="match status" value="1"/>
</dbReference>
<dbReference type="Pfam" id="PF00270">
    <property type="entry name" value="DEAD"/>
    <property type="match status" value="1"/>
</dbReference>
<dbReference type="Pfam" id="PF00271">
    <property type="entry name" value="Helicase_C"/>
    <property type="match status" value="1"/>
</dbReference>
<evidence type="ECO:0000313" key="8">
    <source>
        <dbReference type="EMBL" id="VUG18694.1"/>
    </source>
</evidence>
<sequence>MLCEFFVSCKLRVKPQALQIHKYAVRYSHNRRSRVFVHPIASSSDKWQRKHDFQHIKMQEKKDKNSKKKHGQSPVLPPYKFGSYPSLKLPDEHRRESIARLVSKINDFQQLKLLPEIRDAIIKEIKENTVLRSQNYMNAHTKVKTEGELNGLIIRPTPIQTAAIKIINQKREPGEFLKVYTLAAETGTGKTWAYLAPLLQYLREQDIAHGTDDYVDINGENENQDLDIAVKAAKDEFSGVSKSTFPEIDKKIFDRPRKAGIRSLILVPTHELVDQVYSTVQHTSNTLGTSCFKWDLDSNFKVFMDAFRKGIDVFVSTPPKLLSLTKYDSVKHPKALLGSVGFSVVDEADTLMDGSFIQDTYGILRNLPNLNTLVFASATIPAEFNRVVHKLFSDVVSITTPALHKLPKAIEFRVINAALDPYKGSKMKALAQTLYSIHCDGSEKGFEKRVIVFVNNKDDCAKVATRLREKYSDDAVYISGNDTPEERKLKVKTFIDPPSRLEDSKRPVLKVLVCTDLLSRGLNFTGIRNVVLLDVPHNSADLVHRSGRTGRMNQSGRVFLIINNKDKSHVKGLPKVLRNNRRLG</sequence>
<evidence type="ECO:0000259" key="6">
    <source>
        <dbReference type="PROSITE" id="PS51192"/>
    </source>
</evidence>
<accession>A0A7D9CYC3</accession>
<keyword evidence="2" id="KW-0378">Hydrolase</keyword>
<keyword evidence="3" id="KW-0347">Helicase</keyword>
<dbReference type="PANTHER" id="PTHR47959">
    <property type="entry name" value="ATP-DEPENDENT RNA HELICASE RHLE-RELATED"/>
    <property type="match status" value="1"/>
</dbReference>
<reference evidence="8 9" key="1">
    <citation type="submission" date="2019-07" db="EMBL/GenBank/DDBJ databases">
        <authorList>
            <person name="Friedrich A."/>
            <person name="Schacherer J."/>
        </authorList>
    </citation>
    <scope>NUCLEOTIDE SEQUENCE [LARGE SCALE GENOMIC DNA]</scope>
</reference>
<dbReference type="EMBL" id="CABFWN010000003">
    <property type="protein sequence ID" value="VUG18694.1"/>
    <property type="molecule type" value="Genomic_DNA"/>
</dbReference>
<keyword evidence="1" id="KW-0547">Nucleotide-binding</keyword>
<dbReference type="Proteomes" id="UP000478008">
    <property type="component" value="Unassembled WGS sequence"/>
</dbReference>
<dbReference type="GO" id="GO:0005829">
    <property type="term" value="C:cytosol"/>
    <property type="evidence" value="ECO:0007669"/>
    <property type="project" value="TreeGrafter"/>
</dbReference>
<dbReference type="InterPro" id="IPR011545">
    <property type="entry name" value="DEAD/DEAH_box_helicase_dom"/>
</dbReference>
<evidence type="ECO:0000256" key="5">
    <source>
        <dbReference type="ARBA" id="ARBA00022884"/>
    </source>
</evidence>